<comment type="caution">
    <text evidence="1">The sequence shown here is derived from an EMBL/GenBank/DDBJ whole genome shotgun (WGS) entry which is preliminary data.</text>
</comment>
<dbReference type="AlphaFoldDB" id="A0AA38FPY6"/>
<feature type="non-terminal residue" evidence="1">
    <location>
        <position position="71"/>
    </location>
</feature>
<organism evidence="1 2">
    <name type="scientific">Taxus chinensis</name>
    <name type="common">Chinese yew</name>
    <name type="synonym">Taxus wallichiana var. chinensis</name>
    <dbReference type="NCBI Taxonomy" id="29808"/>
    <lineage>
        <taxon>Eukaryota</taxon>
        <taxon>Viridiplantae</taxon>
        <taxon>Streptophyta</taxon>
        <taxon>Embryophyta</taxon>
        <taxon>Tracheophyta</taxon>
        <taxon>Spermatophyta</taxon>
        <taxon>Pinopsida</taxon>
        <taxon>Pinidae</taxon>
        <taxon>Conifers II</taxon>
        <taxon>Cupressales</taxon>
        <taxon>Taxaceae</taxon>
        <taxon>Taxus</taxon>
    </lineage>
</organism>
<sequence>RSVVDMRVAGIDNVLEVRSKVEPNDWDAHGLAMEVVVAIGMEDLGVVEVEVELVSGGVGVEEVVMEVDTLM</sequence>
<evidence type="ECO:0000313" key="2">
    <source>
        <dbReference type="Proteomes" id="UP000824469"/>
    </source>
</evidence>
<protein>
    <submittedName>
        <fullName evidence="1">Uncharacterized protein</fullName>
    </submittedName>
</protein>
<name>A0AA38FPY6_TAXCH</name>
<evidence type="ECO:0000313" key="1">
    <source>
        <dbReference type="EMBL" id="KAH9308612.1"/>
    </source>
</evidence>
<feature type="non-terminal residue" evidence="1">
    <location>
        <position position="1"/>
    </location>
</feature>
<accession>A0AA38FPY6</accession>
<proteinExistence type="predicted"/>
<keyword evidence="2" id="KW-1185">Reference proteome</keyword>
<dbReference type="Proteomes" id="UP000824469">
    <property type="component" value="Unassembled WGS sequence"/>
</dbReference>
<gene>
    <name evidence="1" type="ORF">KI387_036523</name>
</gene>
<reference evidence="1 2" key="1">
    <citation type="journal article" date="2021" name="Nat. Plants">
        <title>The Taxus genome provides insights into paclitaxel biosynthesis.</title>
        <authorList>
            <person name="Xiong X."/>
            <person name="Gou J."/>
            <person name="Liao Q."/>
            <person name="Li Y."/>
            <person name="Zhou Q."/>
            <person name="Bi G."/>
            <person name="Li C."/>
            <person name="Du R."/>
            <person name="Wang X."/>
            <person name="Sun T."/>
            <person name="Guo L."/>
            <person name="Liang H."/>
            <person name="Lu P."/>
            <person name="Wu Y."/>
            <person name="Zhang Z."/>
            <person name="Ro D.K."/>
            <person name="Shang Y."/>
            <person name="Huang S."/>
            <person name="Yan J."/>
        </authorList>
    </citation>
    <scope>NUCLEOTIDE SEQUENCE [LARGE SCALE GENOMIC DNA]</scope>
    <source>
        <strain evidence="1">Ta-2019</strain>
    </source>
</reference>
<dbReference type="EMBL" id="JAHRHJ020000007">
    <property type="protein sequence ID" value="KAH9308612.1"/>
    <property type="molecule type" value="Genomic_DNA"/>
</dbReference>